<comment type="function">
    <text evidence="3">Participates in chromosomal partition during cell division. May act via the formation of a condensin-like complex containing Smc and ScpB that pull DNA away from mid-cell into both cell halves.</text>
</comment>
<protein>
    <recommendedName>
        <fullName evidence="2 3">Segregation and condensation protein A</fullName>
    </recommendedName>
</protein>
<keyword evidence="1 3" id="KW-0159">Chromosome partition</keyword>
<dbReference type="STRING" id="491915.Aflv_1021"/>
<dbReference type="HOGENOM" id="CLU_038686_3_1_9"/>
<gene>
    <name evidence="3" type="primary">scpA</name>
    <name evidence="4" type="ordered locus">Aflv_1021</name>
</gene>
<evidence type="ECO:0000256" key="2">
    <source>
        <dbReference type="ARBA" id="ARBA00044777"/>
    </source>
</evidence>
<dbReference type="AlphaFoldDB" id="B7GKI4"/>
<dbReference type="eggNOG" id="COG1354">
    <property type="taxonomic scope" value="Bacteria"/>
</dbReference>
<dbReference type="Gene3D" id="6.10.250.2410">
    <property type="match status" value="1"/>
</dbReference>
<name>B7GKI4_ANOFW</name>
<keyword evidence="3" id="KW-0132">Cell division</keyword>
<evidence type="ECO:0000313" key="4">
    <source>
        <dbReference type="EMBL" id="ACJ33397.1"/>
    </source>
</evidence>
<dbReference type="Gene3D" id="1.10.10.580">
    <property type="entry name" value="Structural maintenance of chromosome 1. Chain E"/>
    <property type="match status" value="1"/>
</dbReference>
<dbReference type="EMBL" id="CP000922">
    <property type="protein sequence ID" value="ACJ33397.1"/>
    <property type="molecule type" value="Genomic_DNA"/>
</dbReference>
<organism evidence="4 5">
    <name type="scientific">Anoxybacillus flavithermus (strain DSM 21510 / WK1)</name>
    <dbReference type="NCBI Taxonomy" id="491915"/>
    <lineage>
        <taxon>Bacteria</taxon>
        <taxon>Bacillati</taxon>
        <taxon>Bacillota</taxon>
        <taxon>Bacilli</taxon>
        <taxon>Bacillales</taxon>
        <taxon>Anoxybacillaceae</taxon>
        <taxon>Anoxybacillus</taxon>
    </lineage>
</organism>
<keyword evidence="3" id="KW-0963">Cytoplasm</keyword>
<dbReference type="InterPro" id="IPR003768">
    <property type="entry name" value="ScpA"/>
</dbReference>
<dbReference type="NCBIfam" id="NF000994">
    <property type="entry name" value="PRK00104.1-3"/>
    <property type="match status" value="1"/>
</dbReference>
<keyword evidence="3" id="KW-0131">Cell cycle</keyword>
<sequence length="262" mass="30955">MLTCIILLLMNKGGINVHYHVKLDQFEGPLDLLLHLIHRYEIDIYDIPVAQITEQYMAYIHAMKELQLDVASEYLVMAATLIEMKSKMLLPKHEETLEDQELFIEEDPREQLMQQLIEYKKFKEAAKQLREREEERALLFTKPPSDLTAYAANGAPLALDVDLYDMLGALAKLLRRKKLQKPLHTKVARQEIPIGRRMEEILHILKHGERMNFYDLFPYDDREQIVVTFLALLELMKRNEIIVEQENNFADLYIRRKGDRYE</sequence>
<evidence type="ECO:0000256" key="1">
    <source>
        <dbReference type="ARBA" id="ARBA00022829"/>
    </source>
</evidence>
<proteinExistence type="inferred from homology"/>
<dbReference type="GO" id="GO:0006260">
    <property type="term" value="P:DNA replication"/>
    <property type="evidence" value="ECO:0007669"/>
    <property type="project" value="UniProtKB-UniRule"/>
</dbReference>
<evidence type="ECO:0000256" key="3">
    <source>
        <dbReference type="HAMAP-Rule" id="MF_01805"/>
    </source>
</evidence>
<dbReference type="PANTHER" id="PTHR33969">
    <property type="entry name" value="SEGREGATION AND CONDENSATION PROTEIN A"/>
    <property type="match status" value="1"/>
</dbReference>
<dbReference type="Proteomes" id="UP000000742">
    <property type="component" value="Chromosome"/>
</dbReference>
<accession>B7GKI4</accession>
<comment type="subunit">
    <text evidence="3">Component of a cohesin-like complex composed of ScpA, ScpB and the Smc homodimer, in which ScpA and ScpB bind to the head domain of Smc. The presence of the three proteins is required for the association of the complex with DNA.</text>
</comment>
<dbReference type="HAMAP" id="MF_01805">
    <property type="entry name" value="ScpA"/>
    <property type="match status" value="1"/>
</dbReference>
<evidence type="ECO:0000313" key="5">
    <source>
        <dbReference type="Proteomes" id="UP000000742"/>
    </source>
</evidence>
<dbReference type="InterPro" id="IPR023093">
    <property type="entry name" value="ScpA-like_C"/>
</dbReference>
<dbReference type="Pfam" id="PF02616">
    <property type="entry name" value="SMC_ScpA"/>
    <property type="match status" value="1"/>
</dbReference>
<dbReference type="PANTHER" id="PTHR33969:SF2">
    <property type="entry name" value="SEGREGATION AND CONDENSATION PROTEIN A"/>
    <property type="match status" value="1"/>
</dbReference>
<dbReference type="NCBIfam" id="NF000995">
    <property type="entry name" value="PRK00104.1-4"/>
    <property type="match status" value="1"/>
</dbReference>
<reference evidence="4 5" key="1">
    <citation type="journal article" date="2008" name="Genome Biol.">
        <title>Encapsulated in silica: genome, proteome and physiology of the thermophilic bacterium Anoxybacillus flavithermus WK1.</title>
        <authorList>
            <person name="Saw J.H."/>
            <person name="Mountain B.W."/>
            <person name="Feng L."/>
            <person name="Omelchenko M.V."/>
            <person name="Hou S."/>
            <person name="Saito J.A."/>
            <person name="Stott M.B."/>
            <person name="Li D."/>
            <person name="Zhao G."/>
            <person name="Wu J."/>
            <person name="Galperin M.Y."/>
            <person name="Koonin E.V."/>
            <person name="Makarova K.S."/>
            <person name="Wolf Y.I."/>
            <person name="Rigden D.J."/>
            <person name="Dunfield P.F."/>
            <person name="Wang L."/>
            <person name="Alam M."/>
        </authorList>
    </citation>
    <scope>NUCLEOTIDE SEQUENCE [LARGE SCALE GENOMIC DNA]</scope>
    <source>
        <strain evidence="5">DSM 21510 / WK1</strain>
    </source>
</reference>
<dbReference type="GO" id="GO:0007059">
    <property type="term" value="P:chromosome segregation"/>
    <property type="evidence" value="ECO:0007669"/>
    <property type="project" value="UniProtKB-UniRule"/>
</dbReference>
<dbReference type="GO" id="GO:0051301">
    <property type="term" value="P:cell division"/>
    <property type="evidence" value="ECO:0007669"/>
    <property type="project" value="UniProtKB-KW"/>
</dbReference>
<dbReference type="GO" id="GO:0005737">
    <property type="term" value="C:cytoplasm"/>
    <property type="evidence" value="ECO:0007669"/>
    <property type="project" value="UniProtKB-SubCell"/>
</dbReference>
<comment type="subcellular location">
    <subcellularLocation>
        <location evidence="3">Cytoplasm</location>
    </subcellularLocation>
    <text evidence="3">Associated with two foci at the outer edges of the nucleoid region in young cells, and at four foci within both cell halves in older cells.</text>
</comment>
<dbReference type="KEGG" id="afl:Aflv_1021"/>
<comment type="similarity">
    <text evidence="3">Belongs to the ScpA family.</text>
</comment>